<dbReference type="Pfam" id="PF04367">
    <property type="entry name" value="DUF502"/>
    <property type="match status" value="1"/>
</dbReference>
<protein>
    <submittedName>
        <fullName evidence="3">DUF502 domain-containing protein</fullName>
    </submittedName>
</protein>
<keyword evidence="2" id="KW-0812">Transmembrane</keyword>
<dbReference type="EMBL" id="JBHSKX010000001">
    <property type="protein sequence ID" value="MFC5365898.1"/>
    <property type="molecule type" value="Genomic_DNA"/>
</dbReference>
<keyword evidence="4" id="KW-1185">Reference proteome</keyword>
<proteinExistence type="predicted"/>
<feature type="compositionally biased region" description="Basic and acidic residues" evidence="1">
    <location>
        <begin position="273"/>
        <end position="282"/>
    </location>
</feature>
<organism evidence="3 4">
    <name type="scientific">Salinirubrum litoreum</name>
    <dbReference type="NCBI Taxonomy" id="1126234"/>
    <lineage>
        <taxon>Archaea</taxon>
        <taxon>Methanobacteriati</taxon>
        <taxon>Methanobacteriota</taxon>
        <taxon>Stenosarchaea group</taxon>
        <taxon>Halobacteria</taxon>
        <taxon>Halobacteriales</taxon>
        <taxon>Haloferacaceae</taxon>
        <taxon>Salinirubrum</taxon>
    </lineage>
</organism>
<evidence type="ECO:0000256" key="2">
    <source>
        <dbReference type="SAM" id="Phobius"/>
    </source>
</evidence>
<feature type="transmembrane region" description="Helical" evidence="2">
    <location>
        <begin position="47"/>
        <end position="66"/>
    </location>
</feature>
<feature type="transmembrane region" description="Helical" evidence="2">
    <location>
        <begin position="78"/>
        <end position="100"/>
    </location>
</feature>
<feature type="compositionally biased region" description="Basic and acidic residues" evidence="1">
    <location>
        <begin position="383"/>
        <end position="416"/>
    </location>
</feature>
<dbReference type="Proteomes" id="UP001596201">
    <property type="component" value="Unassembled WGS sequence"/>
</dbReference>
<dbReference type="PANTHER" id="PTHR31876">
    <property type="entry name" value="COV-LIKE PROTEIN 1"/>
    <property type="match status" value="1"/>
</dbReference>
<evidence type="ECO:0000256" key="1">
    <source>
        <dbReference type="SAM" id="MobiDB-lite"/>
    </source>
</evidence>
<feature type="compositionally biased region" description="Basic and acidic residues" evidence="1">
    <location>
        <begin position="330"/>
        <end position="376"/>
    </location>
</feature>
<name>A0ABD5R841_9EURY</name>
<sequence length="422" mass="45481">MFEAAQAEVERRRQSARTVFRQALVTGTAIVVPFVVTVIVLSILLGYIRGALTTLVTAIAYVYPAAQTDQTVTLAIQIMAPILLFCYILLVGLFVNATVYGEKAVDLFDALMSAIPGVGSVYDSFRQMGDIVLESDGQNFREVKLVEFPNDGAYTLGFVTTETPKTLAEPAGHDRMYTMFLPLAPNPVMGGHLVHLPADKVMDVDMTVEEGIQAVVTSGVAVGGASGGGDPSVGLSEDQLAELSRLDDGEDRVVPDPTESAMPGTDDQAAASGRHDAERVDHYDEDVDPEAADTPDGIARRERDAGTERARAGVADTDADDSVTEPAEAAGRDDRWRDETETRPAEVADRDADSRDETRSRPAARADREAAQRDETETTPAEAADRDADRRDDTDVRPAELADGTESDRTDIRNTSDDEDDT</sequence>
<reference evidence="3 4" key="1">
    <citation type="journal article" date="2019" name="Int. J. Syst. Evol. Microbiol.">
        <title>The Global Catalogue of Microorganisms (GCM) 10K type strain sequencing project: providing services to taxonomists for standard genome sequencing and annotation.</title>
        <authorList>
            <consortium name="The Broad Institute Genomics Platform"/>
            <consortium name="The Broad Institute Genome Sequencing Center for Infectious Disease"/>
            <person name="Wu L."/>
            <person name="Ma J."/>
        </authorList>
    </citation>
    <scope>NUCLEOTIDE SEQUENCE [LARGE SCALE GENOMIC DNA]</scope>
    <source>
        <strain evidence="3 4">CGMCC 1.12237</strain>
    </source>
</reference>
<feature type="transmembrane region" description="Helical" evidence="2">
    <location>
        <begin position="20"/>
        <end position="41"/>
    </location>
</feature>
<keyword evidence="2" id="KW-0472">Membrane</keyword>
<dbReference type="PANTHER" id="PTHR31876:SF26">
    <property type="entry name" value="PROTEIN LIKE COV 2"/>
    <property type="match status" value="1"/>
</dbReference>
<dbReference type="AlphaFoldDB" id="A0ABD5R841"/>
<gene>
    <name evidence="3" type="ORF">ACFPJ5_03045</name>
</gene>
<feature type="compositionally biased region" description="Basic and acidic residues" evidence="1">
    <location>
        <begin position="298"/>
        <end position="311"/>
    </location>
</feature>
<feature type="compositionally biased region" description="Acidic residues" evidence="1">
    <location>
        <begin position="283"/>
        <end position="293"/>
    </location>
</feature>
<evidence type="ECO:0000313" key="3">
    <source>
        <dbReference type="EMBL" id="MFC5365898.1"/>
    </source>
</evidence>
<keyword evidence="2" id="KW-1133">Transmembrane helix</keyword>
<comment type="caution">
    <text evidence="3">The sequence shown here is derived from an EMBL/GenBank/DDBJ whole genome shotgun (WGS) entry which is preliminary data.</text>
</comment>
<evidence type="ECO:0000313" key="4">
    <source>
        <dbReference type="Proteomes" id="UP001596201"/>
    </source>
</evidence>
<dbReference type="RefSeq" id="WP_227228771.1">
    <property type="nucleotide sequence ID" value="NZ_JAJCVJ010000001.1"/>
</dbReference>
<accession>A0ABD5R841</accession>
<dbReference type="InterPro" id="IPR007462">
    <property type="entry name" value="COV1-like"/>
</dbReference>
<feature type="region of interest" description="Disordered" evidence="1">
    <location>
        <begin position="246"/>
        <end position="422"/>
    </location>
</feature>